<dbReference type="GO" id="GO:0003677">
    <property type="term" value="F:DNA binding"/>
    <property type="evidence" value="ECO:0007669"/>
    <property type="project" value="UniProtKB-UniRule"/>
</dbReference>
<dbReference type="InterPro" id="IPR041467">
    <property type="entry name" value="Sco4008_C"/>
</dbReference>
<sequence length="209" mass="23123">MHAVIITERTSSYGYDPAVRRSTTELRDQILDAARAEFARHGLAGSRIDRIAHEAHASKERLYAHFGDKEALFREVVATDVAAFYRSVTLRPDAVAEFAGDVYDLSRSSPEHLRMITWARLEGLALDEPRADGQAIFEHAVAAIQAAQADGHVDRAWEPLDLLALLFGIGLAWAHAPDPYESLTDRAVIARQRRAAVEAARRIVSRPCG</sequence>
<dbReference type="InterPro" id="IPR001647">
    <property type="entry name" value="HTH_TetR"/>
</dbReference>
<dbReference type="PANTHER" id="PTHR30328">
    <property type="entry name" value="TRANSCRIPTIONAL REPRESSOR"/>
    <property type="match status" value="1"/>
</dbReference>
<dbReference type="Proteomes" id="UP000193108">
    <property type="component" value="Unassembled WGS sequence"/>
</dbReference>
<feature type="DNA-binding region" description="H-T-H motif" evidence="2">
    <location>
        <begin position="47"/>
        <end position="66"/>
    </location>
</feature>
<protein>
    <submittedName>
        <fullName evidence="4">TetR family transcriptional regulator</fullName>
    </submittedName>
</protein>
<dbReference type="InterPro" id="IPR009057">
    <property type="entry name" value="Homeodomain-like_sf"/>
</dbReference>
<dbReference type="PROSITE" id="PS50977">
    <property type="entry name" value="HTH_TETR_2"/>
    <property type="match status" value="1"/>
</dbReference>
<gene>
    <name evidence="4" type="ORF">AWC18_04870</name>
</gene>
<dbReference type="PANTHER" id="PTHR30328:SF54">
    <property type="entry name" value="HTH-TYPE TRANSCRIPTIONAL REPRESSOR SCO4008"/>
    <property type="match status" value="1"/>
</dbReference>
<evidence type="ECO:0000313" key="5">
    <source>
        <dbReference type="Proteomes" id="UP000193108"/>
    </source>
</evidence>
<organism evidence="4 5">
    <name type="scientific">Mycolicibacter nonchromogenicus</name>
    <name type="common">Mycobacterium nonchromogenicum</name>
    <dbReference type="NCBI Taxonomy" id="1782"/>
    <lineage>
        <taxon>Bacteria</taxon>
        <taxon>Bacillati</taxon>
        <taxon>Actinomycetota</taxon>
        <taxon>Actinomycetes</taxon>
        <taxon>Mycobacteriales</taxon>
        <taxon>Mycobacteriaceae</taxon>
        <taxon>Mycolicibacter</taxon>
    </lineage>
</organism>
<dbReference type="Gene3D" id="1.10.357.10">
    <property type="entry name" value="Tetracycline Repressor, domain 2"/>
    <property type="match status" value="1"/>
</dbReference>
<dbReference type="SUPFAM" id="SSF48498">
    <property type="entry name" value="Tetracyclin repressor-like, C-terminal domain"/>
    <property type="match status" value="1"/>
</dbReference>
<evidence type="ECO:0000256" key="1">
    <source>
        <dbReference type="ARBA" id="ARBA00023125"/>
    </source>
</evidence>
<evidence type="ECO:0000256" key="2">
    <source>
        <dbReference type="PROSITE-ProRule" id="PRU00335"/>
    </source>
</evidence>
<proteinExistence type="predicted"/>
<reference evidence="4 5" key="1">
    <citation type="submission" date="2016-01" db="EMBL/GenBank/DDBJ databases">
        <title>The new phylogeny of the genus Mycobacterium.</title>
        <authorList>
            <person name="Tarcisio F."/>
            <person name="Conor M."/>
            <person name="Antonella G."/>
            <person name="Elisabetta G."/>
            <person name="Giulia F.S."/>
            <person name="Sara T."/>
            <person name="Anna F."/>
            <person name="Clotilde B."/>
            <person name="Roberto B."/>
            <person name="Veronica D.S."/>
            <person name="Fabio R."/>
            <person name="Monica P."/>
            <person name="Olivier J."/>
            <person name="Enrico T."/>
            <person name="Nicola S."/>
        </authorList>
    </citation>
    <scope>NUCLEOTIDE SEQUENCE [LARGE SCALE GENOMIC DNA]</scope>
    <source>
        <strain evidence="4 5">DSM 44164</strain>
    </source>
</reference>
<keyword evidence="5" id="KW-1185">Reference proteome</keyword>
<name>A0A1X1ZJK3_MYCNO</name>
<dbReference type="InterPro" id="IPR036271">
    <property type="entry name" value="Tet_transcr_reg_TetR-rel_C_sf"/>
</dbReference>
<dbReference type="EMBL" id="LQPI01000028">
    <property type="protein sequence ID" value="ORW23502.1"/>
    <property type="molecule type" value="Genomic_DNA"/>
</dbReference>
<keyword evidence="1 2" id="KW-0238">DNA-binding</keyword>
<comment type="caution">
    <text evidence="4">The sequence shown here is derived from an EMBL/GenBank/DDBJ whole genome shotgun (WGS) entry which is preliminary data.</text>
</comment>
<evidence type="ECO:0000259" key="3">
    <source>
        <dbReference type="PROSITE" id="PS50977"/>
    </source>
</evidence>
<dbReference type="InterPro" id="IPR050109">
    <property type="entry name" value="HTH-type_TetR-like_transc_reg"/>
</dbReference>
<dbReference type="PRINTS" id="PR00455">
    <property type="entry name" value="HTHTETR"/>
</dbReference>
<evidence type="ECO:0000313" key="4">
    <source>
        <dbReference type="EMBL" id="ORW23502.1"/>
    </source>
</evidence>
<dbReference type="STRING" id="1782.AWC18_04870"/>
<accession>A0A1X1ZJK3</accession>
<feature type="domain" description="HTH tetR-type" evidence="3">
    <location>
        <begin position="24"/>
        <end position="84"/>
    </location>
</feature>
<dbReference type="SUPFAM" id="SSF46689">
    <property type="entry name" value="Homeodomain-like"/>
    <property type="match status" value="1"/>
</dbReference>
<dbReference type="Pfam" id="PF00440">
    <property type="entry name" value="TetR_N"/>
    <property type="match status" value="1"/>
</dbReference>
<dbReference type="Pfam" id="PF17926">
    <property type="entry name" value="TetR_C_21"/>
    <property type="match status" value="1"/>
</dbReference>
<dbReference type="GO" id="GO:0006355">
    <property type="term" value="P:regulation of DNA-templated transcription"/>
    <property type="evidence" value="ECO:0007669"/>
    <property type="project" value="UniProtKB-ARBA"/>
</dbReference>
<dbReference type="AlphaFoldDB" id="A0A1X1ZJK3"/>